<evidence type="ECO:0000256" key="4">
    <source>
        <dbReference type="ARBA" id="ARBA00022806"/>
    </source>
</evidence>
<dbReference type="InterPro" id="IPR014001">
    <property type="entry name" value="Helicase_ATP-bd"/>
</dbReference>
<sequence length="1086" mass="117708">MATAEAAQASLGPRYAPEDPTLPKPWKGLIDGSTGVLYYWNPETNVTQYEKPVSLPPPLPVGQPPVASTPKLASIPLAQSMPPNSVVAQVGQQITQTPQQQGQQVSQLSQHQRQIGVQQQSSMVAQVSHHQGSQMSQSGPQLGQSMQQMGQTTLSHQQQFMQQMMQYPGQPIPQPQSQHIPQQSAQQVLQQTGQHLPQQILQQTPQQLGQQILPHQGSPMTQPQVPQFTHHQLQYMAYQQSVLPQGQHNSQHHAQHGAQGQPFAHQQEFKAAFPNREEVDIPNGNQIGFSPSQIQQTGTSSVQSLPAGSSSIQMPQIAVHPGQAQQYGGSLGNIQQPSSMGQLQQTRIDLVHQQHGARFQNQLGPTLLHGQQSNVPAVGSKMGYEDNFIGRAGNEYYFNAKKDGPPGPQDPKLAVIPMARNPQEKRIGSVPFHNAMPGHSSGLNAVTGPAMHNVYSHAPGGPPFSSNPLVRPPFMGTTDVTGLSPVEVYCQQHEVTATGDNVPAPFMTFEATGFPPEILREIYAAGFSSPTPIQAQTWPIALQSRDIVAIAKTGSGKTLGYLIPAFILLRNCRNDSLNGPTVLVMAPTRELATQIQDEVLKFGRSSGVSCTCLYGGAPKGPQLKELDRGADIVVATPGRLNDILEMKKIDFRQVSLLVLDEADRMLDMGFEPQIRKIVNEIPPRRQTLMYTATWPKEVRKIAGDLLVNPIQVNIGNVDELSANKSITQYVEVVPQMEKQRRLEQILRAQEPGSKVIIFCSTKRLCDQLSRSIGRNFGAAAIHGDKSQGERDWVLNQFRSGKSPILVATDVAARGLDIKDIRVVINYDFPTGVEDYVHRIGRTGRAGATGVSYTFFSEQDWKYAADLIKVLEGANQQVPPEVREIAVRGAPNFGKDRGAMSHFDSGSGVGYGRYDSVGRGGMRDGGYGGRGGMRDGNLGGRGGMRGGFGGRGGMRDGGFGGHGGRGDFFPGRSNRGRGFGSPGGGHVGRGRNDRSPYDRYNNVDGRGRGRGRGRYEKPHERDSDETRLTMPEFEAATESGMSPMSPGTQGNASPGSNLIRQPQVVESPEALHAEAGEDLCNQTATAP</sequence>
<feature type="domain" description="Helicase ATP-binding" evidence="10">
    <location>
        <begin position="538"/>
        <end position="712"/>
    </location>
</feature>
<dbReference type="SMART" id="SM00456">
    <property type="entry name" value="WW"/>
    <property type="match status" value="1"/>
</dbReference>
<dbReference type="Pfam" id="PF00271">
    <property type="entry name" value="Helicase_C"/>
    <property type="match status" value="1"/>
</dbReference>
<keyword evidence="5" id="KW-0067">ATP-binding</keyword>
<feature type="compositionally biased region" description="Basic and acidic residues" evidence="8">
    <location>
        <begin position="1012"/>
        <end position="1026"/>
    </location>
</feature>
<protein>
    <recommendedName>
        <fullName evidence="1">RNA helicase</fullName>
        <ecNumber evidence="1">3.6.4.13</ecNumber>
    </recommendedName>
</protein>
<evidence type="ECO:0000256" key="5">
    <source>
        <dbReference type="ARBA" id="ARBA00022840"/>
    </source>
</evidence>
<dbReference type="PROSITE" id="PS50020">
    <property type="entry name" value="WW_DOMAIN_2"/>
    <property type="match status" value="1"/>
</dbReference>
<dbReference type="GO" id="GO:0005524">
    <property type="term" value="F:ATP binding"/>
    <property type="evidence" value="ECO:0007669"/>
    <property type="project" value="UniProtKB-KW"/>
</dbReference>
<dbReference type="PROSITE" id="PS51192">
    <property type="entry name" value="HELICASE_ATP_BIND_1"/>
    <property type="match status" value="1"/>
</dbReference>
<reference evidence="13 14" key="1">
    <citation type="journal article" date="2019" name="Plant Biotechnol. J.">
        <title>The red bayberry genome and genetic basis of sex determination.</title>
        <authorList>
            <person name="Jia H.M."/>
            <person name="Jia H.J."/>
            <person name="Cai Q.L."/>
            <person name="Wang Y."/>
            <person name="Zhao H.B."/>
            <person name="Yang W.F."/>
            <person name="Wang G.Y."/>
            <person name="Li Y.H."/>
            <person name="Zhan D.L."/>
            <person name="Shen Y.T."/>
            <person name="Niu Q.F."/>
            <person name="Chang L."/>
            <person name="Qiu J."/>
            <person name="Zhao L."/>
            <person name="Xie H.B."/>
            <person name="Fu W.Y."/>
            <person name="Jin J."/>
            <person name="Li X.W."/>
            <person name="Jiao Y."/>
            <person name="Zhou C.C."/>
            <person name="Tu T."/>
            <person name="Chai C.Y."/>
            <person name="Gao J.L."/>
            <person name="Fan L.J."/>
            <person name="van de Weg E."/>
            <person name="Wang J.Y."/>
            <person name="Gao Z.S."/>
        </authorList>
    </citation>
    <scope>NUCLEOTIDE SEQUENCE [LARGE SCALE GENOMIC DNA]</scope>
    <source>
        <tissue evidence="13">Leaves</tissue>
    </source>
</reference>
<dbReference type="Proteomes" id="UP000516437">
    <property type="component" value="Chromosome 5"/>
</dbReference>
<evidence type="ECO:0000256" key="2">
    <source>
        <dbReference type="ARBA" id="ARBA00022741"/>
    </source>
</evidence>
<evidence type="ECO:0000256" key="8">
    <source>
        <dbReference type="SAM" id="MobiDB-lite"/>
    </source>
</evidence>
<evidence type="ECO:0000259" key="10">
    <source>
        <dbReference type="PROSITE" id="PS51192"/>
    </source>
</evidence>
<feature type="short sequence motif" description="Q motif" evidence="7">
    <location>
        <begin position="507"/>
        <end position="535"/>
    </location>
</feature>
<dbReference type="SUPFAM" id="SSF51045">
    <property type="entry name" value="WW domain"/>
    <property type="match status" value="1"/>
</dbReference>
<evidence type="ECO:0000259" key="11">
    <source>
        <dbReference type="PROSITE" id="PS51194"/>
    </source>
</evidence>
<evidence type="ECO:0000259" key="12">
    <source>
        <dbReference type="PROSITE" id="PS51195"/>
    </source>
</evidence>
<evidence type="ECO:0000313" key="13">
    <source>
        <dbReference type="EMBL" id="KAB1213779.1"/>
    </source>
</evidence>
<dbReference type="GO" id="GO:0003724">
    <property type="term" value="F:RNA helicase activity"/>
    <property type="evidence" value="ECO:0007669"/>
    <property type="project" value="UniProtKB-EC"/>
</dbReference>
<dbReference type="SMART" id="SM00490">
    <property type="entry name" value="HELICc"/>
    <property type="match status" value="1"/>
</dbReference>
<feature type="compositionally biased region" description="Polar residues" evidence="8">
    <location>
        <begin position="1038"/>
        <end position="1059"/>
    </location>
</feature>
<dbReference type="PROSITE" id="PS51195">
    <property type="entry name" value="Q_MOTIF"/>
    <property type="match status" value="1"/>
</dbReference>
<dbReference type="InterPro" id="IPR001650">
    <property type="entry name" value="Helicase_C-like"/>
</dbReference>
<dbReference type="PROSITE" id="PS00039">
    <property type="entry name" value="DEAD_ATP_HELICASE"/>
    <property type="match status" value="1"/>
</dbReference>
<keyword evidence="2" id="KW-0547">Nucleotide-binding</keyword>
<dbReference type="EC" id="3.6.4.13" evidence="1"/>
<keyword evidence="14" id="KW-1185">Reference proteome</keyword>
<dbReference type="InterPro" id="IPR014014">
    <property type="entry name" value="RNA_helicase_DEAD_Q_motif"/>
</dbReference>
<dbReference type="PANTHER" id="PTHR47958">
    <property type="entry name" value="ATP-DEPENDENT RNA HELICASE DBP3"/>
    <property type="match status" value="1"/>
</dbReference>
<feature type="region of interest" description="Disordered" evidence="8">
    <location>
        <begin position="950"/>
        <end position="1086"/>
    </location>
</feature>
<keyword evidence="4 13" id="KW-0347">Helicase</keyword>
<dbReference type="CDD" id="cd00201">
    <property type="entry name" value="WW"/>
    <property type="match status" value="1"/>
</dbReference>
<keyword evidence="6" id="KW-0694">RNA-binding</keyword>
<feature type="domain" description="WW" evidence="9">
    <location>
        <begin position="20"/>
        <end position="54"/>
    </location>
</feature>
<dbReference type="InterPro" id="IPR027417">
    <property type="entry name" value="P-loop_NTPase"/>
</dbReference>
<dbReference type="EMBL" id="RXIC02000023">
    <property type="protein sequence ID" value="KAB1213779.1"/>
    <property type="molecule type" value="Genomic_DNA"/>
</dbReference>
<dbReference type="Pfam" id="PF00397">
    <property type="entry name" value="WW"/>
    <property type="match status" value="1"/>
</dbReference>
<evidence type="ECO:0000259" key="9">
    <source>
        <dbReference type="PROSITE" id="PS50020"/>
    </source>
</evidence>
<dbReference type="GO" id="GO:0016787">
    <property type="term" value="F:hydrolase activity"/>
    <property type="evidence" value="ECO:0007669"/>
    <property type="project" value="UniProtKB-KW"/>
</dbReference>
<dbReference type="Pfam" id="PF00270">
    <property type="entry name" value="DEAD"/>
    <property type="match status" value="1"/>
</dbReference>
<feature type="region of interest" description="Disordered" evidence="8">
    <location>
        <begin position="244"/>
        <end position="264"/>
    </location>
</feature>
<dbReference type="CDD" id="cd18787">
    <property type="entry name" value="SF2_C_DEAD"/>
    <property type="match status" value="1"/>
</dbReference>
<dbReference type="FunFam" id="3.40.50.300:FF:000079">
    <property type="entry name" value="probable ATP-dependent RNA helicase DDX17"/>
    <property type="match status" value="1"/>
</dbReference>
<evidence type="ECO:0000256" key="7">
    <source>
        <dbReference type="PROSITE-ProRule" id="PRU00552"/>
    </source>
</evidence>
<feature type="compositionally biased region" description="Gly residues" evidence="8">
    <location>
        <begin position="976"/>
        <end position="986"/>
    </location>
</feature>
<dbReference type="InterPro" id="IPR036020">
    <property type="entry name" value="WW_dom_sf"/>
</dbReference>
<feature type="region of interest" description="Disordered" evidence="8">
    <location>
        <begin position="1"/>
        <end position="25"/>
    </location>
</feature>
<dbReference type="InterPro" id="IPR011545">
    <property type="entry name" value="DEAD/DEAH_box_helicase_dom"/>
</dbReference>
<feature type="domain" description="DEAD-box RNA helicase Q" evidence="12">
    <location>
        <begin position="507"/>
        <end position="535"/>
    </location>
</feature>
<dbReference type="Gene3D" id="3.40.50.300">
    <property type="entry name" value="P-loop containing nucleotide triphosphate hydrolases"/>
    <property type="match status" value="2"/>
</dbReference>
<name>A0A6A1VLJ6_9ROSI</name>
<evidence type="ECO:0000313" key="14">
    <source>
        <dbReference type="Proteomes" id="UP000516437"/>
    </source>
</evidence>
<feature type="compositionally biased region" description="Gly residues" evidence="8">
    <location>
        <begin position="950"/>
        <end position="962"/>
    </location>
</feature>
<proteinExistence type="predicted"/>
<evidence type="ECO:0000256" key="3">
    <source>
        <dbReference type="ARBA" id="ARBA00022801"/>
    </source>
</evidence>
<comment type="caution">
    <text evidence="13">The sequence shown here is derived from an EMBL/GenBank/DDBJ whole genome shotgun (WGS) entry which is preliminary data.</text>
</comment>
<keyword evidence="3" id="KW-0378">Hydrolase</keyword>
<organism evidence="13 14">
    <name type="scientific">Morella rubra</name>
    <name type="common">Chinese bayberry</name>
    <dbReference type="NCBI Taxonomy" id="262757"/>
    <lineage>
        <taxon>Eukaryota</taxon>
        <taxon>Viridiplantae</taxon>
        <taxon>Streptophyta</taxon>
        <taxon>Embryophyta</taxon>
        <taxon>Tracheophyta</taxon>
        <taxon>Spermatophyta</taxon>
        <taxon>Magnoliopsida</taxon>
        <taxon>eudicotyledons</taxon>
        <taxon>Gunneridae</taxon>
        <taxon>Pentapetalae</taxon>
        <taxon>rosids</taxon>
        <taxon>fabids</taxon>
        <taxon>Fagales</taxon>
        <taxon>Myricaceae</taxon>
        <taxon>Morella</taxon>
    </lineage>
</organism>
<dbReference type="PROSITE" id="PS51194">
    <property type="entry name" value="HELICASE_CTER"/>
    <property type="match status" value="1"/>
</dbReference>
<evidence type="ECO:0000256" key="6">
    <source>
        <dbReference type="ARBA" id="ARBA00022884"/>
    </source>
</evidence>
<dbReference type="FunFam" id="3.40.50.300:FF:000008">
    <property type="entry name" value="ATP-dependent RNA helicase RhlB"/>
    <property type="match status" value="1"/>
</dbReference>
<dbReference type="SMART" id="SM00487">
    <property type="entry name" value="DEXDc"/>
    <property type="match status" value="1"/>
</dbReference>
<accession>A0A6A1VLJ6</accession>
<dbReference type="AlphaFoldDB" id="A0A6A1VLJ6"/>
<dbReference type="SMR" id="A0A6A1VLJ6"/>
<feature type="domain" description="Helicase C-terminal" evidence="11">
    <location>
        <begin position="741"/>
        <end position="885"/>
    </location>
</feature>
<dbReference type="OrthoDB" id="196131at2759"/>
<dbReference type="PROSITE" id="PS01159">
    <property type="entry name" value="WW_DOMAIN_1"/>
    <property type="match status" value="1"/>
</dbReference>
<dbReference type="InterPro" id="IPR000629">
    <property type="entry name" value="RNA-helicase_DEAD-box_CS"/>
</dbReference>
<gene>
    <name evidence="13" type="ORF">CJ030_MR5G021911</name>
</gene>
<feature type="region of interest" description="Disordered" evidence="8">
    <location>
        <begin position="288"/>
        <end position="309"/>
    </location>
</feature>
<evidence type="ECO:0000256" key="1">
    <source>
        <dbReference type="ARBA" id="ARBA00012552"/>
    </source>
</evidence>
<dbReference type="SUPFAM" id="SSF52540">
    <property type="entry name" value="P-loop containing nucleoside triphosphate hydrolases"/>
    <property type="match status" value="1"/>
</dbReference>
<dbReference type="InterPro" id="IPR001202">
    <property type="entry name" value="WW_dom"/>
</dbReference>
<dbReference type="GO" id="GO:0003723">
    <property type="term" value="F:RNA binding"/>
    <property type="evidence" value="ECO:0007669"/>
    <property type="project" value="UniProtKB-KW"/>
</dbReference>